<dbReference type="GO" id="GO:0022857">
    <property type="term" value="F:transmembrane transporter activity"/>
    <property type="evidence" value="ECO:0007669"/>
    <property type="project" value="InterPro"/>
</dbReference>
<evidence type="ECO:0000256" key="3">
    <source>
        <dbReference type="ARBA" id="ARBA00022692"/>
    </source>
</evidence>
<feature type="compositionally biased region" description="Acidic residues" evidence="7">
    <location>
        <begin position="435"/>
        <end position="450"/>
    </location>
</feature>
<feature type="compositionally biased region" description="Basic and acidic residues" evidence="7">
    <location>
        <begin position="414"/>
        <end position="425"/>
    </location>
</feature>
<comment type="subcellular location">
    <subcellularLocation>
        <location evidence="1">Membrane</location>
        <topology evidence="1">Multi-pass membrane protein</topology>
    </subcellularLocation>
</comment>
<feature type="region of interest" description="Disordered" evidence="7">
    <location>
        <begin position="1"/>
        <end position="38"/>
    </location>
</feature>
<evidence type="ECO:0000256" key="1">
    <source>
        <dbReference type="ARBA" id="ARBA00004141"/>
    </source>
</evidence>
<dbReference type="Pfam" id="PF04515">
    <property type="entry name" value="Choline_transpo"/>
    <property type="match status" value="1"/>
</dbReference>
<evidence type="ECO:0000256" key="2">
    <source>
        <dbReference type="ARBA" id="ARBA00007168"/>
    </source>
</evidence>
<evidence type="ECO:0000256" key="5">
    <source>
        <dbReference type="ARBA" id="ARBA00023136"/>
    </source>
</evidence>
<feature type="region of interest" description="Disordered" evidence="7">
    <location>
        <begin position="432"/>
        <end position="451"/>
    </location>
</feature>
<keyword evidence="5 8" id="KW-0472">Membrane</keyword>
<protein>
    <submittedName>
        <fullName evidence="9">Uncharacterized protein</fullName>
    </submittedName>
</protein>
<feature type="region of interest" description="Disordered" evidence="7">
    <location>
        <begin position="408"/>
        <end position="427"/>
    </location>
</feature>
<reference evidence="9" key="1">
    <citation type="submission" date="2023-08" db="EMBL/GenBank/DDBJ databases">
        <authorList>
            <person name="Audoor S."/>
            <person name="Bilcke G."/>
        </authorList>
    </citation>
    <scope>NUCLEOTIDE SEQUENCE</scope>
</reference>
<evidence type="ECO:0000313" key="10">
    <source>
        <dbReference type="Proteomes" id="UP001295423"/>
    </source>
</evidence>
<organism evidence="9 10">
    <name type="scientific">Cylindrotheca closterium</name>
    <dbReference type="NCBI Taxonomy" id="2856"/>
    <lineage>
        <taxon>Eukaryota</taxon>
        <taxon>Sar</taxon>
        <taxon>Stramenopiles</taxon>
        <taxon>Ochrophyta</taxon>
        <taxon>Bacillariophyta</taxon>
        <taxon>Bacillariophyceae</taxon>
        <taxon>Bacillariophycidae</taxon>
        <taxon>Bacillariales</taxon>
        <taxon>Bacillariaceae</taxon>
        <taxon>Cylindrotheca</taxon>
    </lineage>
</organism>
<evidence type="ECO:0000256" key="6">
    <source>
        <dbReference type="SAM" id="Coils"/>
    </source>
</evidence>
<sequence length="1254" mass="139446">MGSQADGGSESNSGGLDTDESSPKERTPNGEAVTSSEAAMRLNMIDTELNGMIKEMMDSEDFEEEDEMEPESHEAVMRAAKEICYKRKYYDVSADKIVFFPSVTKTIINMDLFEKAEEYYFEEGDEYPAEYSMGLRNVAFERLEAEGGGDGDEDEMDDDMIFRLSLAVQLTENDKDELQEAIAAAEAADQDQTDQETDNAAMDSINEAADQEDSERDIGKKEDSRIDPIASEAETSSASPKESTNSAVASIGEGVPVSEAAMRKNMIDTELNGMIKEMMNSEDFEEEDEMEPESYEAVTRAAKELCYKRKYYDVSADKIVFFPSVTKTIINMDLFEKAEEYYLEEGDEYPAEYSMGLRNVAFERLEAEGDGDGDEDEMDDDMIFRLSLAVQLTENDKDELQEAIAAAEAADQEEAARDAGKKEESAMDSINEAADHDEPEQDIDKEEDSTIDPISPQAAASLEPLANNNVDDVTMTNEGFEVESGKMDQAPDQTGTAQITMVPESISEQTAYNEAEEKKQDSSTAVEIELGPGLDPEISESSIMDDENPFSREVEDALYYSDDSESLSDAYFHPSPLDGKMSYGSIEQHRSPSYEPNQPPIMEDSPVTQASALLPLMSSYGTNQTEGYKRKRRNQRSNRHQLQEEREREVTRIRGEVQSPSTYQGYPWAILFMIQLLFVFACAVYYGVTLLQPASTQMNQSRRLAKFAFVDNLMLEAGNDVNGTTISQAIKHTSNNVTSTVLHSQDMKNLQDDDFILSQSASTKKVKVKDASTTLLEGQTQESQLSNLSNPTSANPKLFRIDYRNVISIFSVSGFYACVISYLSFGVILSLARSVIPVILIFSVTFAFCWSMFGLALFPGTPFTAFGFLGMFLALGYALASWKRIPFCSINLKIAMCALRDTRGILFVGIGSLGVVFVWLLIWVIALIGIFNTSNAKECQQNKVDCVTHLVMEEDRYFELAILVLSFFWTSIVIKNVVKTTIAGACGAWWFGLHEQSHGWACFNSIIWSQLAQSCSYSFGSICFGSLVEVPVQLLSVFGGILCSCSARSSDQGDVAPTGRDTDTIKKLNSVLPWEQENRTMSARISHQLRCCNRWCYTYIGMFSYTYMEGGEKAYQLFSTRGWMVIAEDNLILNSLAMASVVMGVSCGILAVLVEEVDGYTFTSLHQPIWTSFWIGTVTGFTFSNILLLGVVGSAINTILVCFAAEPFEFDKNHPRLSAEMRQVWSALVWESQPLESTSSLLNQVGNEETARMV</sequence>
<dbReference type="GO" id="GO:0016020">
    <property type="term" value="C:membrane"/>
    <property type="evidence" value="ECO:0007669"/>
    <property type="project" value="UniProtKB-SubCell"/>
</dbReference>
<dbReference type="EMBL" id="CAKOGP040001814">
    <property type="protein sequence ID" value="CAJ1953029.1"/>
    <property type="molecule type" value="Genomic_DNA"/>
</dbReference>
<feature type="region of interest" description="Disordered" evidence="7">
    <location>
        <begin position="621"/>
        <end position="648"/>
    </location>
</feature>
<accession>A0AAD2JI17</accession>
<feature type="compositionally biased region" description="Basic residues" evidence="7">
    <location>
        <begin position="629"/>
        <end position="639"/>
    </location>
</feature>
<feature type="transmembrane region" description="Helical" evidence="8">
    <location>
        <begin position="1173"/>
        <end position="1205"/>
    </location>
</feature>
<dbReference type="PANTHER" id="PTHR12385:SF4">
    <property type="entry name" value="PROTEIN PNS1"/>
    <property type="match status" value="1"/>
</dbReference>
<dbReference type="PANTHER" id="PTHR12385">
    <property type="entry name" value="CHOLINE TRANSPORTER-LIKE (SLC FAMILY 44)"/>
    <property type="match status" value="1"/>
</dbReference>
<evidence type="ECO:0000256" key="8">
    <source>
        <dbReference type="SAM" id="Phobius"/>
    </source>
</evidence>
<keyword evidence="4 8" id="KW-1133">Transmembrane helix</keyword>
<keyword evidence="3 8" id="KW-0812">Transmembrane</keyword>
<feature type="transmembrane region" description="Helical" evidence="8">
    <location>
        <begin position="835"/>
        <end position="858"/>
    </location>
</feature>
<name>A0AAD2JI17_9STRA</name>
<feature type="transmembrane region" description="Helical" evidence="8">
    <location>
        <begin position="905"/>
        <end position="931"/>
    </location>
</feature>
<feature type="compositionally biased region" description="Basic and acidic residues" evidence="7">
    <location>
        <begin position="216"/>
        <end position="226"/>
    </location>
</feature>
<feature type="transmembrane region" description="Helical" evidence="8">
    <location>
        <begin position="1131"/>
        <end position="1153"/>
    </location>
</feature>
<comment type="caution">
    <text evidence="9">The sequence shown here is derived from an EMBL/GenBank/DDBJ whole genome shotgun (WGS) entry which is preliminary data.</text>
</comment>
<feature type="transmembrane region" description="Helical" evidence="8">
    <location>
        <begin position="865"/>
        <end position="885"/>
    </location>
</feature>
<feature type="transmembrane region" description="Helical" evidence="8">
    <location>
        <begin position="806"/>
        <end position="829"/>
    </location>
</feature>
<gene>
    <name evidence="9" type="ORF">CYCCA115_LOCUS13837</name>
</gene>
<feature type="region of interest" description="Disordered" evidence="7">
    <location>
        <begin position="205"/>
        <end position="251"/>
    </location>
</feature>
<dbReference type="AlphaFoldDB" id="A0AAD2JI17"/>
<keyword evidence="10" id="KW-1185">Reference proteome</keyword>
<dbReference type="InterPro" id="IPR007603">
    <property type="entry name" value="Choline_transptr-like"/>
</dbReference>
<evidence type="ECO:0000256" key="4">
    <source>
        <dbReference type="ARBA" id="ARBA00022989"/>
    </source>
</evidence>
<feature type="compositionally biased region" description="Polar residues" evidence="7">
    <location>
        <begin position="233"/>
        <end position="248"/>
    </location>
</feature>
<evidence type="ECO:0000256" key="7">
    <source>
        <dbReference type="SAM" id="MobiDB-lite"/>
    </source>
</evidence>
<evidence type="ECO:0000313" key="9">
    <source>
        <dbReference type="EMBL" id="CAJ1953029.1"/>
    </source>
</evidence>
<dbReference type="Proteomes" id="UP001295423">
    <property type="component" value="Unassembled WGS sequence"/>
</dbReference>
<feature type="coiled-coil region" evidence="6">
    <location>
        <begin position="168"/>
        <end position="195"/>
    </location>
</feature>
<keyword evidence="6" id="KW-0175">Coiled coil</keyword>
<comment type="similarity">
    <text evidence="2">Belongs to the CTL (choline transporter-like) family.</text>
</comment>
<proteinExistence type="inferred from homology"/>